<protein>
    <submittedName>
        <fullName evidence="1">Uncharacterized protein</fullName>
    </submittedName>
</protein>
<evidence type="ECO:0000313" key="1">
    <source>
        <dbReference type="EMBL" id="TVU43596.1"/>
    </source>
</evidence>
<gene>
    <name evidence="1" type="ORF">EJB05_10077</name>
</gene>
<organism evidence="1 2">
    <name type="scientific">Eragrostis curvula</name>
    <name type="common">weeping love grass</name>
    <dbReference type="NCBI Taxonomy" id="38414"/>
    <lineage>
        <taxon>Eukaryota</taxon>
        <taxon>Viridiplantae</taxon>
        <taxon>Streptophyta</taxon>
        <taxon>Embryophyta</taxon>
        <taxon>Tracheophyta</taxon>
        <taxon>Spermatophyta</taxon>
        <taxon>Magnoliopsida</taxon>
        <taxon>Liliopsida</taxon>
        <taxon>Poales</taxon>
        <taxon>Poaceae</taxon>
        <taxon>PACMAD clade</taxon>
        <taxon>Chloridoideae</taxon>
        <taxon>Eragrostideae</taxon>
        <taxon>Eragrostidinae</taxon>
        <taxon>Eragrostis</taxon>
    </lineage>
</organism>
<reference evidence="1 2" key="1">
    <citation type="journal article" date="2019" name="Sci. Rep.">
        <title>A high-quality genome of Eragrostis curvula grass provides insights into Poaceae evolution and supports new strategies to enhance forage quality.</title>
        <authorList>
            <person name="Carballo J."/>
            <person name="Santos B.A.C.M."/>
            <person name="Zappacosta D."/>
            <person name="Garbus I."/>
            <person name="Selva J.P."/>
            <person name="Gallo C.A."/>
            <person name="Diaz A."/>
            <person name="Albertini E."/>
            <person name="Caccamo M."/>
            <person name="Echenique V."/>
        </authorList>
    </citation>
    <scope>NUCLEOTIDE SEQUENCE [LARGE SCALE GENOMIC DNA]</scope>
    <source>
        <strain evidence="2">cv. Victoria</strain>
        <tissue evidence="1">Leaf</tissue>
    </source>
</reference>
<dbReference type="EMBL" id="RWGY01000005">
    <property type="protein sequence ID" value="TVU43596.1"/>
    <property type="molecule type" value="Genomic_DNA"/>
</dbReference>
<dbReference type="Gramene" id="TVU43596">
    <property type="protein sequence ID" value="TVU43596"/>
    <property type="gene ID" value="EJB05_10077"/>
</dbReference>
<accession>A0A5J9W6J7</accession>
<keyword evidence="2" id="KW-1185">Reference proteome</keyword>
<sequence>MSVPLAKFLLVWPSDINHHIEYFFAKKKKIHMEYLFRFNWFLLSSVLKYRRQEKTSTLVVYSPWPLWLHAESSDNMQVACSVTKKA</sequence>
<proteinExistence type="predicted"/>
<feature type="non-terminal residue" evidence="1">
    <location>
        <position position="1"/>
    </location>
</feature>
<dbReference type="AlphaFoldDB" id="A0A5J9W6J7"/>
<name>A0A5J9W6J7_9POAL</name>
<evidence type="ECO:0000313" key="2">
    <source>
        <dbReference type="Proteomes" id="UP000324897"/>
    </source>
</evidence>
<dbReference type="Proteomes" id="UP000324897">
    <property type="component" value="Unassembled WGS sequence"/>
</dbReference>
<comment type="caution">
    <text evidence="1">The sequence shown here is derived from an EMBL/GenBank/DDBJ whole genome shotgun (WGS) entry which is preliminary data.</text>
</comment>